<feature type="transmembrane region" description="Helical" evidence="2">
    <location>
        <begin position="296"/>
        <end position="317"/>
    </location>
</feature>
<accession>A0ABR2Y8M8</accession>
<protein>
    <submittedName>
        <fullName evidence="3">Uncharacterized protein</fullName>
    </submittedName>
</protein>
<sequence length="372" mass="43337">MSSSSSSYVASASSSGSGPWMDPEDVVRERDRFATEFGARAEHYSESSKDAFSQLKSLHFWRTKMYGMLPYSHNAGHIVEASFRFSRLGHLFPDKKKVSQFVRHFRSDRQLVLSTLSIDELQGVLESYAAAFDYLFLFGTLTDPIRSTGGRLGQPWAMGPNRRINIVVDRESDNDLYGLFRIPEDTIYIYMKADRRGDLPLDKVVWTLSHELVHAYLCILSVADSYSERYRDVEFNEGHGLQFYQQWRQMMTVLHLLVPDSQELQELTAEVEEEHNDTQVSLSSFRVQPDAIKSPFWGLVWLVLWIITMTCLIWDYAYETSNNDAGIVPWMEDIVTNRLFPWIYSCIRRRYKRQFRATIPRSRDDTRPDRDL</sequence>
<keyword evidence="4" id="KW-1185">Reference proteome</keyword>
<reference evidence="3 4" key="1">
    <citation type="submission" date="2024-02" db="EMBL/GenBank/DDBJ databases">
        <title>First draft genome assembly of two strains of Seiridium cardinale.</title>
        <authorList>
            <person name="Emiliani G."/>
            <person name="Scali E."/>
        </authorList>
    </citation>
    <scope>NUCLEOTIDE SEQUENCE [LARGE SCALE GENOMIC DNA]</scope>
    <source>
        <strain evidence="3 4">BM-138-000479</strain>
    </source>
</reference>
<feature type="compositionally biased region" description="Low complexity" evidence="1">
    <location>
        <begin position="1"/>
        <end position="18"/>
    </location>
</feature>
<dbReference type="Proteomes" id="UP001465668">
    <property type="component" value="Unassembled WGS sequence"/>
</dbReference>
<gene>
    <name evidence="3" type="ORF">SCAR479_00064</name>
</gene>
<organism evidence="3 4">
    <name type="scientific">Seiridium cardinale</name>
    <dbReference type="NCBI Taxonomy" id="138064"/>
    <lineage>
        <taxon>Eukaryota</taxon>
        <taxon>Fungi</taxon>
        <taxon>Dikarya</taxon>
        <taxon>Ascomycota</taxon>
        <taxon>Pezizomycotina</taxon>
        <taxon>Sordariomycetes</taxon>
        <taxon>Xylariomycetidae</taxon>
        <taxon>Amphisphaeriales</taxon>
        <taxon>Sporocadaceae</taxon>
        <taxon>Seiridium</taxon>
    </lineage>
</organism>
<keyword evidence="2" id="KW-0812">Transmembrane</keyword>
<evidence type="ECO:0000256" key="1">
    <source>
        <dbReference type="SAM" id="MobiDB-lite"/>
    </source>
</evidence>
<proteinExistence type="predicted"/>
<keyword evidence="2" id="KW-1133">Transmembrane helix</keyword>
<feature type="region of interest" description="Disordered" evidence="1">
    <location>
        <begin position="1"/>
        <end position="24"/>
    </location>
</feature>
<dbReference type="EMBL" id="JARVKM010000001">
    <property type="protein sequence ID" value="KAK9783505.1"/>
    <property type="molecule type" value="Genomic_DNA"/>
</dbReference>
<comment type="caution">
    <text evidence="3">The sequence shown here is derived from an EMBL/GenBank/DDBJ whole genome shotgun (WGS) entry which is preliminary data.</text>
</comment>
<evidence type="ECO:0000256" key="2">
    <source>
        <dbReference type="SAM" id="Phobius"/>
    </source>
</evidence>
<name>A0ABR2Y8M8_9PEZI</name>
<evidence type="ECO:0000313" key="3">
    <source>
        <dbReference type="EMBL" id="KAK9783505.1"/>
    </source>
</evidence>
<evidence type="ECO:0000313" key="4">
    <source>
        <dbReference type="Proteomes" id="UP001465668"/>
    </source>
</evidence>
<keyword evidence="2" id="KW-0472">Membrane</keyword>